<keyword evidence="3" id="KW-1185">Reference proteome</keyword>
<dbReference type="Proteomes" id="UP001174691">
    <property type="component" value="Unassembled WGS sequence"/>
</dbReference>
<feature type="compositionally biased region" description="Low complexity" evidence="1">
    <location>
        <begin position="54"/>
        <end position="76"/>
    </location>
</feature>
<feature type="compositionally biased region" description="Low complexity" evidence="1">
    <location>
        <begin position="255"/>
        <end position="266"/>
    </location>
</feature>
<organism evidence="2 3">
    <name type="scientific">Coniochaeta hoffmannii</name>
    <dbReference type="NCBI Taxonomy" id="91930"/>
    <lineage>
        <taxon>Eukaryota</taxon>
        <taxon>Fungi</taxon>
        <taxon>Dikarya</taxon>
        <taxon>Ascomycota</taxon>
        <taxon>Pezizomycotina</taxon>
        <taxon>Sordariomycetes</taxon>
        <taxon>Sordariomycetidae</taxon>
        <taxon>Coniochaetales</taxon>
        <taxon>Coniochaetaceae</taxon>
        <taxon>Coniochaeta</taxon>
    </lineage>
</organism>
<dbReference type="GO" id="GO:0044878">
    <property type="term" value="P:mitotic cytokinesis checkpoint signaling"/>
    <property type="evidence" value="ECO:0007669"/>
    <property type="project" value="TreeGrafter"/>
</dbReference>
<dbReference type="GO" id="GO:0032266">
    <property type="term" value="F:phosphatidylinositol-3-phosphate binding"/>
    <property type="evidence" value="ECO:0007669"/>
    <property type="project" value="TreeGrafter"/>
</dbReference>
<feature type="compositionally biased region" description="Basic and acidic residues" evidence="1">
    <location>
        <begin position="98"/>
        <end position="119"/>
    </location>
</feature>
<name>A0AA38RRH3_9PEZI</name>
<evidence type="ECO:0000313" key="2">
    <source>
        <dbReference type="EMBL" id="KAJ9137602.1"/>
    </source>
</evidence>
<gene>
    <name evidence="2" type="ORF">NKR19_g8164</name>
</gene>
<feature type="compositionally biased region" description="Low complexity" evidence="1">
    <location>
        <begin position="210"/>
        <end position="222"/>
    </location>
</feature>
<dbReference type="CDD" id="cd19817">
    <property type="entry name" value="Bbox1_ANCHR-like"/>
    <property type="match status" value="1"/>
</dbReference>
<dbReference type="GO" id="GO:0030496">
    <property type="term" value="C:midbody"/>
    <property type="evidence" value="ECO:0007669"/>
    <property type="project" value="TreeGrafter"/>
</dbReference>
<dbReference type="Pfam" id="PF22586">
    <property type="entry name" value="ANCHR-like_BBOX"/>
    <property type="match status" value="1"/>
</dbReference>
<evidence type="ECO:0000313" key="3">
    <source>
        <dbReference type="Proteomes" id="UP001174691"/>
    </source>
</evidence>
<feature type="compositionally biased region" description="Acidic residues" evidence="1">
    <location>
        <begin position="120"/>
        <end position="136"/>
    </location>
</feature>
<dbReference type="InterPro" id="IPR044553">
    <property type="entry name" value="Bbox1_ANCHR"/>
</dbReference>
<dbReference type="SUPFAM" id="SSF57845">
    <property type="entry name" value="B-box zinc-binding domain"/>
    <property type="match status" value="1"/>
</dbReference>
<comment type="caution">
    <text evidence="2">The sequence shown here is derived from an EMBL/GenBank/DDBJ whole genome shotgun (WGS) entry which is preliminary data.</text>
</comment>
<dbReference type="GO" id="GO:0009838">
    <property type="term" value="P:abscission"/>
    <property type="evidence" value="ECO:0007669"/>
    <property type="project" value="TreeGrafter"/>
</dbReference>
<sequence length="378" mass="41161">MADDRSLLDRLNALKPTSVILEKEEPKLPLSALSLEPISKEDSLSARLRTLRNSSASPRSPSQGAGSPSPAPQAQPRQERDATTLSPPSEGRTPPRLSGERQEDTQGDDHDDSLFHADDSTLDEFLESLELDDDVSLDQPPTLTFDPRDESKKVAALLEELKPSSSDPGRGYDEKDKKDDEDDDSDGEQMSAQVNQVLSRALDEAELDRSLSSQQADQDAAQHTPPSPTAIPQVPPSDPNDPFSLPTVPSQLLDPAPTAPTEEPPTFESSIAARMAALKGVSYSTDADTFGLPQAPSFNPDSRSESATPRYAGKLSGGYTDEDQKTWCVVCLEDATVRCIGCDGGDVYCGRCWREMHVGPRAGYDERGHRWVRFERGK</sequence>
<feature type="region of interest" description="Disordered" evidence="1">
    <location>
        <begin position="24"/>
        <end position="266"/>
    </location>
</feature>
<evidence type="ECO:0000256" key="1">
    <source>
        <dbReference type="SAM" id="MobiDB-lite"/>
    </source>
</evidence>
<reference evidence="2" key="1">
    <citation type="submission" date="2022-07" db="EMBL/GenBank/DDBJ databases">
        <title>Fungi with potential for degradation of polypropylene.</title>
        <authorList>
            <person name="Gostincar C."/>
        </authorList>
    </citation>
    <scope>NUCLEOTIDE SEQUENCE</scope>
    <source>
        <strain evidence="2">EXF-13287</strain>
    </source>
</reference>
<dbReference type="EMBL" id="JANBVN010000157">
    <property type="protein sequence ID" value="KAJ9137602.1"/>
    <property type="molecule type" value="Genomic_DNA"/>
</dbReference>
<dbReference type="GO" id="GO:0032154">
    <property type="term" value="C:cleavage furrow"/>
    <property type="evidence" value="ECO:0007669"/>
    <property type="project" value="TreeGrafter"/>
</dbReference>
<protein>
    <recommendedName>
        <fullName evidence="4">Abscission/NoCut checkpoint regulator</fullName>
    </recommendedName>
</protein>
<evidence type="ECO:0008006" key="4">
    <source>
        <dbReference type="Google" id="ProtNLM"/>
    </source>
</evidence>
<dbReference type="AlphaFoldDB" id="A0AA38RRH3"/>
<proteinExistence type="predicted"/>
<feature type="compositionally biased region" description="Pro residues" evidence="1">
    <location>
        <begin position="225"/>
        <end position="239"/>
    </location>
</feature>
<dbReference type="PANTHER" id="PTHR46603:SF1">
    <property type="entry name" value="ABSCISSION_NOCUT CHECKPOINT REGULATOR"/>
    <property type="match status" value="1"/>
</dbReference>
<dbReference type="PANTHER" id="PTHR46603">
    <property type="entry name" value="ABSCISSION/NOCUT CHECKPOINT REGULATOR"/>
    <property type="match status" value="1"/>
</dbReference>
<accession>A0AA38RRH3</accession>